<keyword evidence="13" id="KW-0548">Nucleotidyltransferase</keyword>
<dbReference type="GO" id="GO:0003887">
    <property type="term" value="F:DNA-directed DNA polymerase activity"/>
    <property type="evidence" value="ECO:0007669"/>
    <property type="project" value="UniProtKB-KW"/>
</dbReference>
<evidence type="ECO:0000256" key="6">
    <source>
        <dbReference type="ARBA" id="ARBA00022750"/>
    </source>
</evidence>
<dbReference type="GO" id="GO:0004519">
    <property type="term" value="F:endonuclease activity"/>
    <property type="evidence" value="ECO:0007669"/>
    <property type="project" value="UniProtKB-KW"/>
</dbReference>
<keyword evidence="10" id="KW-0460">Magnesium</keyword>
<evidence type="ECO:0000256" key="15">
    <source>
        <dbReference type="ARBA" id="ARBA00023268"/>
    </source>
</evidence>
<keyword evidence="9" id="KW-0067">ATP-binding</keyword>
<keyword evidence="3" id="KW-0540">Nuclease</keyword>
<keyword evidence="8" id="KW-0378">Hydrolase</keyword>
<dbReference type="GO" id="GO:0046872">
    <property type="term" value="F:metal ion binding"/>
    <property type="evidence" value="ECO:0007669"/>
    <property type="project" value="UniProtKB-KW"/>
</dbReference>
<keyword evidence="6" id="KW-0064">Aspartyl protease</keyword>
<dbReference type="InterPro" id="IPR025724">
    <property type="entry name" value="GAG-pre-integrase_dom"/>
</dbReference>
<dbReference type="EMBL" id="CM003378">
    <property type="protein sequence ID" value="KOM50014.1"/>
    <property type="molecule type" value="Genomic_DNA"/>
</dbReference>
<proteinExistence type="predicted"/>
<comment type="function">
    <text evidence="1">The aspartyl protease (PR) mediates the proteolytic cleavages of the Gag and Gag-Pol polyproteins after assembly of the VLP.</text>
</comment>
<dbReference type="Pfam" id="PF07727">
    <property type="entry name" value="RVT_2"/>
    <property type="match status" value="1"/>
</dbReference>
<dbReference type="InterPro" id="IPR039537">
    <property type="entry name" value="Retrotran_Ty1/copia-like"/>
</dbReference>
<evidence type="ECO:0000256" key="7">
    <source>
        <dbReference type="ARBA" id="ARBA00022759"/>
    </source>
</evidence>
<evidence type="ECO:0000259" key="18">
    <source>
        <dbReference type="Pfam" id="PF22936"/>
    </source>
</evidence>
<dbReference type="InterPro" id="IPR043502">
    <property type="entry name" value="DNA/RNA_pol_sf"/>
</dbReference>
<dbReference type="OMA" id="WVEVETD"/>
<keyword evidence="15" id="KW-0511">Multifunctional enzyme</keyword>
<evidence type="ECO:0000256" key="12">
    <source>
        <dbReference type="ARBA" id="ARBA00022918"/>
    </source>
</evidence>
<dbReference type="GO" id="GO:0006310">
    <property type="term" value="P:DNA recombination"/>
    <property type="evidence" value="ECO:0007669"/>
    <property type="project" value="UniProtKB-KW"/>
</dbReference>
<dbReference type="Proteomes" id="UP000053144">
    <property type="component" value="Chromosome 8"/>
</dbReference>
<dbReference type="Pfam" id="PF25597">
    <property type="entry name" value="SH3_retrovirus"/>
    <property type="match status" value="1"/>
</dbReference>
<evidence type="ECO:0000256" key="3">
    <source>
        <dbReference type="ARBA" id="ARBA00022722"/>
    </source>
</evidence>
<feature type="domain" description="Retroviral polymerase SH3-like" evidence="19">
    <location>
        <begin position="181"/>
        <end position="239"/>
    </location>
</feature>
<evidence type="ECO:0000256" key="8">
    <source>
        <dbReference type="ARBA" id="ARBA00022801"/>
    </source>
</evidence>
<keyword evidence="5" id="KW-0547">Nucleotide-binding</keyword>
<evidence type="ECO:0000313" key="21">
    <source>
        <dbReference type="Proteomes" id="UP000053144"/>
    </source>
</evidence>
<dbReference type="PANTHER" id="PTHR42648">
    <property type="entry name" value="TRANSPOSASE, PUTATIVE-RELATED"/>
    <property type="match status" value="1"/>
</dbReference>
<evidence type="ECO:0000256" key="5">
    <source>
        <dbReference type="ARBA" id="ARBA00022741"/>
    </source>
</evidence>
<keyword evidence="7" id="KW-0255">Endonuclease</keyword>
<evidence type="ECO:0000259" key="16">
    <source>
        <dbReference type="Pfam" id="PF07727"/>
    </source>
</evidence>
<keyword evidence="14" id="KW-0233">DNA recombination</keyword>
<name>A0A0L9V5S6_PHAAN</name>
<feature type="domain" description="Retrovirus-related Pol polyprotein from transposon TNT 1-94-like beta-barrel" evidence="18">
    <location>
        <begin position="2"/>
        <end position="44"/>
    </location>
</feature>
<keyword evidence="2" id="KW-0645">Protease</keyword>
<evidence type="ECO:0000313" key="20">
    <source>
        <dbReference type="EMBL" id="KOM50014.1"/>
    </source>
</evidence>
<keyword evidence="13" id="KW-0239">DNA-directed DNA polymerase</keyword>
<dbReference type="PANTHER" id="PTHR42648:SF11">
    <property type="entry name" value="TRANSPOSON TY4-P GAG-POL POLYPROTEIN"/>
    <property type="match status" value="1"/>
</dbReference>
<evidence type="ECO:0000259" key="19">
    <source>
        <dbReference type="Pfam" id="PF25597"/>
    </source>
</evidence>
<evidence type="ECO:0000256" key="11">
    <source>
        <dbReference type="ARBA" id="ARBA00022908"/>
    </source>
</evidence>
<organism evidence="20 21">
    <name type="scientific">Phaseolus angularis</name>
    <name type="common">Azuki bean</name>
    <name type="synonym">Vigna angularis</name>
    <dbReference type="NCBI Taxonomy" id="3914"/>
    <lineage>
        <taxon>Eukaryota</taxon>
        <taxon>Viridiplantae</taxon>
        <taxon>Streptophyta</taxon>
        <taxon>Embryophyta</taxon>
        <taxon>Tracheophyta</taxon>
        <taxon>Spermatophyta</taxon>
        <taxon>Magnoliopsida</taxon>
        <taxon>eudicotyledons</taxon>
        <taxon>Gunneridae</taxon>
        <taxon>Pentapetalae</taxon>
        <taxon>rosids</taxon>
        <taxon>fabids</taxon>
        <taxon>Fabales</taxon>
        <taxon>Fabaceae</taxon>
        <taxon>Papilionoideae</taxon>
        <taxon>50 kb inversion clade</taxon>
        <taxon>NPAAA clade</taxon>
        <taxon>indigoferoid/millettioid clade</taxon>
        <taxon>Phaseoleae</taxon>
        <taxon>Vigna</taxon>
    </lineage>
</organism>
<dbReference type="SUPFAM" id="SSF56672">
    <property type="entry name" value="DNA/RNA polymerases"/>
    <property type="match status" value="1"/>
</dbReference>
<sequence length="487" mass="56075">MAEGLGKILITHRDVRCAYVNNVLYVSSMKSNLLSLGQLLEKGYTMSMQQKHIEVFDERQHLVLKAPLARNRTFKVNLNAINVKCFAATNAKDEGWLWHYRFGHLNFKSLGQLKGKELVKGVPLITAPNRVCEGCVVGKQTRKIFKRFAPKRARQLLNVVHSDVCSPFDVSSLEDFWFVSYKHVPYERMKKLDDRSETLILVGYHPTGAYRLYDPKKRQVMISRDVMVDEAATFNWVEVETDLNLNPGVVVSNWLEEKRSDEVEQVVNDREVNNKRSQRARFPSSRLAGHEVFTDNEITDLGDIVHYAFLADAETLSWEQTVDIKEWKEAMLEELRAIEKNKTWEMVELSQHKQAIEIKWVFKTKYKPDGSVAKLKARLVAKGFLQKPGIDFTDVFALVARLETVRLIVAIPNFNGWSICQMDVKSAFLNGPLEEEVFVRQPPGFVKKGQELKEYKLNKALYDLRQAPRALNKHIDALLIKLSFTNM</sequence>
<accession>A0A0L9V5S6</accession>
<evidence type="ECO:0000256" key="14">
    <source>
        <dbReference type="ARBA" id="ARBA00023172"/>
    </source>
</evidence>
<keyword evidence="11" id="KW-0229">DNA integration</keyword>
<dbReference type="InterPro" id="IPR057670">
    <property type="entry name" value="SH3_retrovirus"/>
</dbReference>
<reference evidence="21" key="1">
    <citation type="journal article" date="2015" name="Proc. Natl. Acad. Sci. U.S.A.">
        <title>Genome sequencing of adzuki bean (Vigna angularis) provides insight into high starch and low fat accumulation and domestication.</title>
        <authorList>
            <person name="Yang K."/>
            <person name="Tian Z."/>
            <person name="Chen C."/>
            <person name="Luo L."/>
            <person name="Zhao B."/>
            <person name="Wang Z."/>
            <person name="Yu L."/>
            <person name="Li Y."/>
            <person name="Sun Y."/>
            <person name="Li W."/>
            <person name="Chen Y."/>
            <person name="Li Y."/>
            <person name="Zhang Y."/>
            <person name="Ai D."/>
            <person name="Zhao J."/>
            <person name="Shang C."/>
            <person name="Ma Y."/>
            <person name="Wu B."/>
            <person name="Wang M."/>
            <person name="Gao L."/>
            <person name="Sun D."/>
            <person name="Zhang P."/>
            <person name="Guo F."/>
            <person name="Wang W."/>
            <person name="Li Y."/>
            <person name="Wang J."/>
            <person name="Varshney R.K."/>
            <person name="Wang J."/>
            <person name="Ling H.Q."/>
            <person name="Wan P."/>
        </authorList>
    </citation>
    <scope>NUCLEOTIDE SEQUENCE</scope>
    <source>
        <strain evidence="21">cv. Jingnong 6</strain>
    </source>
</reference>
<dbReference type="InterPro" id="IPR054722">
    <property type="entry name" value="PolX-like_BBD"/>
</dbReference>
<dbReference type="GO" id="GO:0006508">
    <property type="term" value="P:proteolysis"/>
    <property type="evidence" value="ECO:0007669"/>
    <property type="project" value="UniProtKB-KW"/>
</dbReference>
<evidence type="ECO:0008006" key="22">
    <source>
        <dbReference type="Google" id="ProtNLM"/>
    </source>
</evidence>
<dbReference type="GO" id="GO:0015074">
    <property type="term" value="P:DNA integration"/>
    <property type="evidence" value="ECO:0007669"/>
    <property type="project" value="UniProtKB-KW"/>
</dbReference>
<evidence type="ECO:0000256" key="10">
    <source>
        <dbReference type="ARBA" id="ARBA00022842"/>
    </source>
</evidence>
<evidence type="ECO:0000256" key="4">
    <source>
        <dbReference type="ARBA" id="ARBA00022723"/>
    </source>
</evidence>
<dbReference type="InterPro" id="IPR013103">
    <property type="entry name" value="RVT_2"/>
</dbReference>
<evidence type="ECO:0000259" key="17">
    <source>
        <dbReference type="Pfam" id="PF13976"/>
    </source>
</evidence>
<keyword evidence="13" id="KW-0808">Transferase</keyword>
<dbReference type="Gramene" id="KOM50014">
    <property type="protein sequence ID" value="KOM50014"/>
    <property type="gene ID" value="LR48_Vigan08g084100"/>
</dbReference>
<evidence type="ECO:0000256" key="1">
    <source>
        <dbReference type="ARBA" id="ARBA00002180"/>
    </source>
</evidence>
<gene>
    <name evidence="20" type="ORF">LR48_Vigan08g084100</name>
</gene>
<dbReference type="Pfam" id="PF13976">
    <property type="entry name" value="gag_pre-integrs"/>
    <property type="match status" value="1"/>
</dbReference>
<evidence type="ECO:0000256" key="13">
    <source>
        <dbReference type="ARBA" id="ARBA00022932"/>
    </source>
</evidence>
<dbReference type="AlphaFoldDB" id="A0A0L9V5S6"/>
<dbReference type="GO" id="GO:0003964">
    <property type="term" value="F:RNA-directed DNA polymerase activity"/>
    <property type="evidence" value="ECO:0007669"/>
    <property type="project" value="UniProtKB-KW"/>
</dbReference>
<evidence type="ECO:0000256" key="9">
    <source>
        <dbReference type="ARBA" id="ARBA00022840"/>
    </source>
</evidence>
<dbReference type="GO" id="GO:0004190">
    <property type="term" value="F:aspartic-type endopeptidase activity"/>
    <property type="evidence" value="ECO:0007669"/>
    <property type="project" value="UniProtKB-KW"/>
</dbReference>
<evidence type="ECO:0000256" key="2">
    <source>
        <dbReference type="ARBA" id="ARBA00022670"/>
    </source>
</evidence>
<feature type="domain" description="GAG-pre-integrase" evidence="17">
    <location>
        <begin position="74"/>
        <end position="140"/>
    </location>
</feature>
<dbReference type="Pfam" id="PF22936">
    <property type="entry name" value="Pol_BBD"/>
    <property type="match status" value="1"/>
</dbReference>
<keyword evidence="4" id="KW-0479">Metal-binding</keyword>
<feature type="domain" description="Reverse transcriptase Ty1/copia-type" evidence="16">
    <location>
        <begin position="341"/>
        <end position="485"/>
    </location>
</feature>
<keyword evidence="12" id="KW-0695">RNA-directed DNA polymerase</keyword>
<dbReference type="GO" id="GO:0005524">
    <property type="term" value="F:ATP binding"/>
    <property type="evidence" value="ECO:0007669"/>
    <property type="project" value="UniProtKB-KW"/>
</dbReference>
<dbReference type="STRING" id="3914.A0A0L9V5S6"/>
<protein>
    <recommendedName>
        <fullName evidence="22">Reverse transcriptase Ty1/copia-type domain-containing protein</fullName>
    </recommendedName>
</protein>